<dbReference type="PROSITE" id="PS50259">
    <property type="entry name" value="G_PROTEIN_RECEP_F3_4"/>
    <property type="match status" value="1"/>
</dbReference>
<dbReference type="AlphaFoldDB" id="A0A1B6C2I7"/>
<evidence type="ECO:0000256" key="6">
    <source>
        <dbReference type="SAM" id="Phobius"/>
    </source>
</evidence>
<keyword evidence="4 6" id="KW-0472">Membrane</keyword>
<evidence type="ECO:0000256" key="4">
    <source>
        <dbReference type="ARBA" id="ARBA00023136"/>
    </source>
</evidence>
<feature type="transmembrane region" description="Helical" evidence="6">
    <location>
        <begin position="35"/>
        <end position="54"/>
    </location>
</feature>
<accession>A0A1B6C2I7</accession>
<evidence type="ECO:0000256" key="2">
    <source>
        <dbReference type="ARBA" id="ARBA00022692"/>
    </source>
</evidence>
<dbReference type="PRINTS" id="PR00248">
    <property type="entry name" value="GPCRMGR"/>
</dbReference>
<reference evidence="8" key="1">
    <citation type="submission" date="2015-12" db="EMBL/GenBank/DDBJ databases">
        <title>De novo transcriptome assembly of four potential Pierce s Disease insect vectors from Arizona vineyards.</title>
        <authorList>
            <person name="Tassone E.E."/>
        </authorList>
    </citation>
    <scope>NUCLEOTIDE SEQUENCE</scope>
</reference>
<dbReference type="EMBL" id="GEDC01029829">
    <property type="protein sequence ID" value="JAS07469.1"/>
    <property type="molecule type" value="Transcribed_RNA"/>
</dbReference>
<dbReference type="InterPro" id="IPR017978">
    <property type="entry name" value="GPCR_3_C"/>
</dbReference>
<organism evidence="8">
    <name type="scientific">Clastoptera arizonana</name>
    <name type="common">Arizona spittle bug</name>
    <dbReference type="NCBI Taxonomy" id="38151"/>
    <lineage>
        <taxon>Eukaryota</taxon>
        <taxon>Metazoa</taxon>
        <taxon>Ecdysozoa</taxon>
        <taxon>Arthropoda</taxon>
        <taxon>Hexapoda</taxon>
        <taxon>Insecta</taxon>
        <taxon>Pterygota</taxon>
        <taxon>Neoptera</taxon>
        <taxon>Paraneoptera</taxon>
        <taxon>Hemiptera</taxon>
        <taxon>Auchenorrhyncha</taxon>
        <taxon>Cercopoidea</taxon>
        <taxon>Clastopteridae</taxon>
        <taxon>Clastoptera</taxon>
    </lineage>
</organism>
<feature type="transmembrane region" description="Helical" evidence="6">
    <location>
        <begin position="6"/>
        <end position="23"/>
    </location>
</feature>
<dbReference type="GO" id="GO:0004930">
    <property type="term" value="F:G protein-coupled receptor activity"/>
    <property type="evidence" value="ECO:0007669"/>
    <property type="project" value="InterPro"/>
</dbReference>
<evidence type="ECO:0000313" key="8">
    <source>
        <dbReference type="EMBL" id="JAS07469.1"/>
    </source>
</evidence>
<dbReference type="Pfam" id="PF00003">
    <property type="entry name" value="7tm_3"/>
    <property type="match status" value="1"/>
</dbReference>
<feature type="non-terminal residue" evidence="8">
    <location>
        <position position="1"/>
    </location>
</feature>
<keyword evidence="2 6" id="KW-0812">Transmembrane</keyword>
<name>A0A1B6C2I7_9HEMI</name>
<dbReference type="GO" id="GO:0016020">
    <property type="term" value="C:membrane"/>
    <property type="evidence" value="ECO:0007669"/>
    <property type="project" value="UniProtKB-SubCell"/>
</dbReference>
<keyword evidence="5" id="KW-0325">Glycoprotein</keyword>
<evidence type="ECO:0000256" key="1">
    <source>
        <dbReference type="ARBA" id="ARBA00004141"/>
    </source>
</evidence>
<protein>
    <recommendedName>
        <fullName evidence="7">G-protein coupled receptors family 3 profile domain-containing protein</fullName>
    </recommendedName>
</protein>
<evidence type="ECO:0000256" key="3">
    <source>
        <dbReference type="ARBA" id="ARBA00022989"/>
    </source>
</evidence>
<dbReference type="InterPro" id="IPR000337">
    <property type="entry name" value="GPCR_3"/>
</dbReference>
<dbReference type="InterPro" id="IPR050726">
    <property type="entry name" value="mGluR"/>
</dbReference>
<evidence type="ECO:0000256" key="5">
    <source>
        <dbReference type="ARBA" id="ARBA00023180"/>
    </source>
</evidence>
<feature type="transmembrane region" description="Helical" evidence="6">
    <location>
        <begin position="60"/>
        <end position="83"/>
    </location>
</feature>
<comment type="subcellular location">
    <subcellularLocation>
        <location evidence="1">Membrane</location>
        <topology evidence="1">Multi-pass membrane protein</topology>
    </subcellularLocation>
</comment>
<dbReference type="PANTHER" id="PTHR24060">
    <property type="entry name" value="METABOTROPIC GLUTAMATE RECEPTOR"/>
    <property type="match status" value="1"/>
</dbReference>
<sequence>YLIGLAYPFILIGFCTGYAFKTRKCPDGFNEARHIAFTNYTAIVIWLAFVPLYIASTSNAIRIVTLAMSLSLSGLVQLACLFLPKIYIVVFTPEKNTKEGVMGHARTASFTTATPSPGTPASNSGHVIGDIGYRNPSYEKTATLDASRTIRFQPVVSSTKLQPSDPSFVKNNFINATKTPSDHSLILQRSK</sequence>
<feature type="domain" description="G-protein coupled receptors family 3 profile" evidence="7">
    <location>
        <begin position="1"/>
        <end position="99"/>
    </location>
</feature>
<evidence type="ECO:0000259" key="7">
    <source>
        <dbReference type="PROSITE" id="PS50259"/>
    </source>
</evidence>
<keyword evidence="3 6" id="KW-1133">Transmembrane helix</keyword>
<proteinExistence type="predicted"/>
<gene>
    <name evidence="8" type="ORF">g.2054</name>
</gene>